<gene>
    <name evidence="3" type="ORF">TGME49_254510</name>
</gene>
<dbReference type="PROSITE" id="PS50088">
    <property type="entry name" value="ANK_REPEAT"/>
    <property type="match status" value="2"/>
</dbReference>
<dbReference type="PhylomeDB" id="S8GT01"/>
<dbReference type="EMBL" id="CM002037">
    <property type="protein sequence ID" value="EPT31709.1"/>
    <property type="molecule type" value="Genomic_DNA"/>
</dbReference>
<feature type="region of interest" description="Disordered" evidence="2">
    <location>
        <begin position="329"/>
        <end position="369"/>
    </location>
</feature>
<keyword evidence="1" id="KW-0040">ANK repeat</keyword>
<dbReference type="SUPFAM" id="SSF48403">
    <property type="entry name" value="Ankyrin repeat"/>
    <property type="match status" value="1"/>
</dbReference>
<reference evidence="3" key="1">
    <citation type="submission" date="2013-04" db="EMBL/GenBank/DDBJ databases">
        <authorList>
            <person name="Sibley D."/>
            <person name="Venepally P."/>
            <person name="Karamycheva S."/>
            <person name="Hadjithomas M."/>
            <person name="Khan A."/>
            <person name="Brunk B."/>
            <person name="Roos D."/>
            <person name="Caler E."/>
            <person name="Lorenzi H."/>
        </authorList>
    </citation>
    <scope>NUCLEOTIDE SEQUENCE [LARGE SCALE GENOMIC DNA]</scope>
    <source>
        <strain evidence="3">ME49</strain>
    </source>
</reference>
<name>S8GT01_TOXGM</name>
<evidence type="ECO:0000256" key="2">
    <source>
        <dbReference type="SAM" id="MobiDB-lite"/>
    </source>
</evidence>
<protein>
    <submittedName>
        <fullName evidence="3">Ankyrin repeat-containing protein</fullName>
    </submittedName>
</protein>
<dbReference type="SMART" id="SM00248">
    <property type="entry name" value="ANK"/>
    <property type="match status" value="3"/>
</dbReference>
<evidence type="ECO:0000256" key="1">
    <source>
        <dbReference type="PROSITE-ProRule" id="PRU00023"/>
    </source>
</evidence>
<dbReference type="KEGG" id="tgo:TGME49_254510"/>
<dbReference type="OrthoDB" id="46564at2759"/>
<dbReference type="Gene3D" id="3.40.50.150">
    <property type="entry name" value="Vaccinia Virus protein VP39"/>
    <property type="match status" value="1"/>
</dbReference>
<dbReference type="Pfam" id="PF10294">
    <property type="entry name" value="Methyltransf_16"/>
    <property type="match status" value="2"/>
</dbReference>
<dbReference type="PANTHER" id="PTHR14614">
    <property type="entry name" value="HEPATOCELLULAR CARCINOMA-ASSOCIATED ANTIGEN"/>
    <property type="match status" value="1"/>
</dbReference>
<dbReference type="GeneID" id="7900086"/>
<dbReference type="AlphaFoldDB" id="S8GT01"/>
<feature type="region of interest" description="Disordered" evidence="2">
    <location>
        <begin position="269"/>
        <end position="305"/>
    </location>
</feature>
<evidence type="ECO:0000313" key="3">
    <source>
        <dbReference type="EMBL" id="EPT31709.1"/>
    </source>
</evidence>
<dbReference type="InterPro" id="IPR002110">
    <property type="entry name" value="Ankyrin_rpt"/>
</dbReference>
<dbReference type="SUPFAM" id="SSF53335">
    <property type="entry name" value="S-adenosyl-L-methionine-dependent methyltransferases"/>
    <property type="match status" value="1"/>
</dbReference>
<feature type="repeat" description="ANK" evidence="1">
    <location>
        <begin position="126"/>
        <end position="158"/>
    </location>
</feature>
<dbReference type="EMBL" id="KE138817">
    <property type="protein sequence ID" value="EPT31709.1"/>
    <property type="molecule type" value="Genomic_DNA"/>
</dbReference>
<feature type="compositionally biased region" description="Basic and acidic residues" evidence="2">
    <location>
        <begin position="335"/>
        <end position="361"/>
    </location>
</feature>
<evidence type="ECO:0000313" key="4">
    <source>
        <dbReference type="Proteomes" id="UP000001529"/>
    </source>
</evidence>
<sequence length="629" mass="65956">MAAPAAFSAARRAKVEEMVDDFIYAARVGDAADLETTLAALKAEFEEPHSLCRFLAETGNREKKAKRNDSQAPACSCGHDGSNARVVDLQDPVTGQTALHMAAANGEEEIAKFLIQKGARHLANNMGNTPLHWAVTNQKLAIVKLLLDSSSPPSDSASASSSGASSSGASSSGASSSGASSSGASSSGASSSAASSSGASSSGASSSGASSSGAAASPPSAGAFVVDVLAQNKVGKSAISEGFNAGNMEILQLLLEHYSAKALEETYQPASQSREDAGEALSEASSVGAAVPGTPSRPTLMERSPGSADACAAASCLVQEVTHAIQLGAPTARQRRPEAAADNARKATENGEKVPRTKGEEGTGEEDEESVIIKCREIGLDWTGQAFGDNAATDDTTGLHLWSAAVIGAQWMAELSKKGRFAGASVLELGAGCGLMGLAAALHAPEALSVFVQSDVFPHTLRNLEKGLSANGFSRGKGDTWTKAGRAQRACILALDWTENRTWPRVAEGSPKREAFEGDGEEKETLQQFDFILGSDLLYDRKMLPPLVEVVASLLKKPAGTFYYVHRLHRQGAGEFVDALRRRGLKCEERSPPEEYFSNPFVDKTDAEAELHLPEFSSRDFVMVRCAWR</sequence>
<dbReference type="RefSeq" id="XP_018638128.1">
    <property type="nucleotide sequence ID" value="XM_018781063.1"/>
</dbReference>
<accession>S8GT01</accession>
<dbReference type="PROSITE" id="PS50297">
    <property type="entry name" value="ANK_REP_REGION"/>
    <property type="match status" value="2"/>
</dbReference>
<dbReference type="InterPro" id="IPR029063">
    <property type="entry name" value="SAM-dependent_MTases_sf"/>
</dbReference>
<dbReference type="Gene3D" id="1.25.40.20">
    <property type="entry name" value="Ankyrin repeat-containing domain"/>
    <property type="match status" value="1"/>
</dbReference>
<proteinExistence type="predicted"/>
<feature type="repeat" description="ANK" evidence="1">
    <location>
        <begin position="94"/>
        <end position="126"/>
    </location>
</feature>
<dbReference type="Proteomes" id="UP000001529">
    <property type="component" value="Chromosome III"/>
</dbReference>
<dbReference type="VEuPathDB" id="ToxoDB:TGME49_254510"/>
<dbReference type="InterPro" id="IPR019410">
    <property type="entry name" value="Methyltransf_16"/>
</dbReference>
<organism evidence="3 4">
    <name type="scientific">Toxoplasma gondii (strain ATCC 50611 / Me49)</name>
    <dbReference type="NCBI Taxonomy" id="508771"/>
    <lineage>
        <taxon>Eukaryota</taxon>
        <taxon>Sar</taxon>
        <taxon>Alveolata</taxon>
        <taxon>Apicomplexa</taxon>
        <taxon>Conoidasida</taxon>
        <taxon>Coccidia</taxon>
        <taxon>Eucoccidiorida</taxon>
        <taxon>Eimeriorina</taxon>
        <taxon>Sarcocystidae</taxon>
        <taxon>Toxoplasma</taxon>
    </lineage>
</organism>
<keyword evidence="4" id="KW-1185">Reference proteome</keyword>
<dbReference type="InterPro" id="IPR036770">
    <property type="entry name" value="Ankyrin_rpt-contain_sf"/>
</dbReference>
<feature type="region of interest" description="Disordered" evidence="2">
    <location>
        <begin position="151"/>
        <end position="216"/>
    </location>
</feature>
<dbReference type="Pfam" id="PF12796">
    <property type="entry name" value="Ank_2"/>
    <property type="match status" value="1"/>
</dbReference>